<proteinExistence type="predicted"/>
<dbReference type="Proteomes" id="UP000076154">
    <property type="component" value="Unassembled WGS sequence"/>
</dbReference>
<reference evidence="1" key="1">
    <citation type="submission" date="2018-04" db="EMBL/GenBank/DDBJ databases">
        <title>Whole genome sequencing of Hypsizygus marmoreus.</title>
        <authorList>
            <person name="Choi I.-G."/>
            <person name="Min B."/>
            <person name="Kim J.-G."/>
            <person name="Kim S."/>
            <person name="Oh Y.-L."/>
            <person name="Kong W.-S."/>
            <person name="Park H."/>
            <person name="Jeong J."/>
            <person name="Song E.-S."/>
        </authorList>
    </citation>
    <scope>NUCLEOTIDE SEQUENCE [LARGE SCALE GENOMIC DNA]</scope>
    <source>
        <strain evidence="1">51987-8</strain>
    </source>
</reference>
<accession>A0A369JI20</accession>
<dbReference type="InParanoid" id="A0A369JI20"/>
<name>A0A369JI20_HYPMA</name>
<gene>
    <name evidence="1" type="ORF">Hypma_011072</name>
</gene>
<organism evidence="1 2">
    <name type="scientific">Hypsizygus marmoreus</name>
    <name type="common">White beech mushroom</name>
    <name type="synonym">Agaricus marmoreus</name>
    <dbReference type="NCBI Taxonomy" id="39966"/>
    <lineage>
        <taxon>Eukaryota</taxon>
        <taxon>Fungi</taxon>
        <taxon>Dikarya</taxon>
        <taxon>Basidiomycota</taxon>
        <taxon>Agaricomycotina</taxon>
        <taxon>Agaricomycetes</taxon>
        <taxon>Agaricomycetidae</taxon>
        <taxon>Agaricales</taxon>
        <taxon>Tricholomatineae</taxon>
        <taxon>Lyophyllaceae</taxon>
        <taxon>Hypsizygus</taxon>
    </lineage>
</organism>
<evidence type="ECO:0000313" key="1">
    <source>
        <dbReference type="EMBL" id="RDB21831.1"/>
    </source>
</evidence>
<feature type="non-terminal residue" evidence="1">
    <location>
        <position position="1"/>
    </location>
</feature>
<sequence>RYITPPKCKSKPGPPRQTCSDFFTWKDHFPPLLCPMCHCIQSDPFGTVPSHNKPMNSALHETRPEPSTLLITSWLLASPFRKHSDFA</sequence>
<evidence type="ECO:0000313" key="2">
    <source>
        <dbReference type="Proteomes" id="UP000076154"/>
    </source>
</evidence>
<protein>
    <submittedName>
        <fullName evidence="1">Uncharacterized protein</fullName>
    </submittedName>
</protein>
<dbReference type="AlphaFoldDB" id="A0A369JI20"/>
<keyword evidence="2" id="KW-1185">Reference proteome</keyword>
<comment type="caution">
    <text evidence="1">The sequence shown here is derived from an EMBL/GenBank/DDBJ whole genome shotgun (WGS) entry which is preliminary data.</text>
</comment>
<dbReference type="EMBL" id="LUEZ02000053">
    <property type="protein sequence ID" value="RDB21831.1"/>
    <property type="molecule type" value="Genomic_DNA"/>
</dbReference>